<dbReference type="AlphaFoldDB" id="A0A1E3HYH3"/>
<organism evidence="5 6">
    <name type="scientific">Cryptococcus amylolentus CBS 6039</name>
    <dbReference type="NCBI Taxonomy" id="1295533"/>
    <lineage>
        <taxon>Eukaryota</taxon>
        <taxon>Fungi</taxon>
        <taxon>Dikarya</taxon>
        <taxon>Basidiomycota</taxon>
        <taxon>Agaricomycotina</taxon>
        <taxon>Tremellomycetes</taxon>
        <taxon>Tremellales</taxon>
        <taxon>Cryptococcaceae</taxon>
        <taxon>Cryptococcus</taxon>
    </lineage>
</organism>
<keyword evidence="2" id="KW-0539">Nucleus</keyword>
<dbReference type="RefSeq" id="XP_018995167.1">
    <property type="nucleotide sequence ID" value="XM_019136498.1"/>
</dbReference>
<dbReference type="GO" id="GO:0003677">
    <property type="term" value="F:DNA binding"/>
    <property type="evidence" value="ECO:0007669"/>
    <property type="project" value="UniProtKB-UniRule"/>
</dbReference>
<feature type="region of interest" description="Disordered" evidence="3">
    <location>
        <begin position="134"/>
        <end position="157"/>
    </location>
</feature>
<dbReference type="PROSITE" id="PS50118">
    <property type="entry name" value="HMG_BOX_2"/>
    <property type="match status" value="1"/>
</dbReference>
<dbReference type="OrthoDB" id="5550281at2759"/>
<name>A0A1E3HYH3_9TREE</name>
<evidence type="ECO:0000259" key="4">
    <source>
        <dbReference type="PROSITE" id="PS50118"/>
    </source>
</evidence>
<feature type="region of interest" description="Disordered" evidence="3">
    <location>
        <begin position="220"/>
        <end position="243"/>
    </location>
</feature>
<accession>A0A1E3HYH3</accession>
<dbReference type="Gene3D" id="1.10.30.10">
    <property type="entry name" value="High mobility group box domain"/>
    <property type="match status" value="2"/>
</dbReference>
<dbReference type="SUPFAM" id="SSF47095">
    <property type="entry name" value="HMG-box"/>
    <property type="match status" value="2"/>
</dbReference>
<dbReference type="InterPro" id="IPR009071">
    <property type="entry name" value="HMG_box_dom"/>
</dbReference>
<evidence type="ECO:0000256" key="1">
    <source>
        <dbReference type="ARBA" id="ARBA00023125"/>
    </source>
</evidence>
<dbReference type="SMART" id="SM00398">
    <property type="entry name" value="HMG"/>
    <property type="match status" value="2"/>
</dbReference>
<keyword evidence="6" id="KW-1185">Reference proteome</keyword>
<protein>
    <recommendedName>
        <fullName evidence="4">HMG box domain-containing protein</fullName>
    </recommendedName>
</protein>
<dbReference type="InterPro" id="IPR050342">
    <property type="entry name" value="HMGB"/>
</dbReference>
<dbReference type="STRING" id="1295533.A0A1E3HYH3"/>
<keyword evidence="1 2" id="KW-0238">DNA-binding</keyword>
<gene>
    <name evidence="5" type="ORF">L202_02791</name>
</gene>
<feature type="domain" description="HMG box" evidence="4">
    <location>
        <begin position="152"/>
        <end position="225"/>
    </location>
</feature>
<comment type="caution">
    <text evidence="5">The sequence shown here is derived from an EMBL/GenBank/DDBJ whole genome shotgun (WGS) entry which is preliminary data.</text>
</comment>
<evidence type="ECO:0000256" key="3">
    <source>
        <dbReference type="SAM" id="MobiDB-lite"/>
    </source>
</evidence>
<feature type="DNA-binding region" description="HMG box" evidence="2">
    <location>
        <begin position="152"/>
        <end position="225"/>
    </location>
</feature>
<sequence length="243" mass="26994">MLSVSLLRPVFGTGSLATRLLSTSVSRSKKAIDPTLPVVPKISNNSPYPIFFKEYLAANGNNYRDANGKFNMKEITVAAGSAFNALPQAERDVLQKRAADERKRTAEEYRQFWVSTSKDTKAAIEQATGKKLRYPGGKKAEKEDYKTRTGNPGKPLNPYLAFADDVRSELLAQVDADLPPLQRAQAVAKLTGAKWLGLSDAEKEVYKSKHKEQKAIYEAWAETQTDLKKATPKKRRSTSPTKE</sequence>
<dbReference type="GeneID" id="30154100"/>
<evidence type="ECO:0000256" key="2">
    <source>
        <dbReference type="PROSITE-ProRule" id="PRU00267"/>
    </source>
</evidence>
<dbReference type="CDD" id="cd00084">
    <property type="entry name" value="HMG-box_SF"/>
    <property type="match status" value="1"/>
</dbReference>
<dbReference type="EMBL" id="AWGJ01000004">
    <property type="protein sequence ID" value="ODN80601.1"/>
    <property type="molecule type" value="Genomic_DNA"/>
</dbReference>
<dbReference type="PANTHER" id="PTHR48112">
    <property type="entry name" value="HIGH MOBILITY GROUP PROTEIN DSP1"/>
    <property type="match status" value="1"/>
</dbReference>
<dbReference type="Pfam" id="PF00505">
    <property type="entry name" value="HMG_box"/>
    <property type="match status" value="1"/>
</dbReference>
<dbReference type="GO" id="GO:0005634">
    <property type="term" value="C:nucleus"/>
    <property type="evidence" value="ECO:0007669"/>
    <property type="project" value="UniProtKB-UniRule"/>
</dbReference>
<proteinExistence type="predicted"/>
<dbReference type="PANTHER" id="PTHR48112:SF22">
    <property type="entry name" value="MITOCHONDRIAL TRANSCRIPTION FACTOR A, ISOFORM B"/>
    <property type="match status" value="1"/>
</dbReference>
<reference evidence="5 6" key="1">
    <citation type="submission" date="2016-06" db="EMBL/GenBank/DDBJ databases">
        <title>Evolution of pathogenesis and genome organization in the Tremellales.</title>
        <authorList>
            <person name="Cuomo C."/>
            <person name="Litvintseva A."/>
            <person name="Heitman J."/>
            <person name="Chen Y."/>
            <person name="Sun S."/>
            <person name="Springer D."/>
            <person name="Dromer F."/>
            <person name="Young S."/>
            <person name="Zeng Q."/>
            <person name="Chapman S."/>
            <person name="Gujja S."/>
            <person name="Saif S."/>
            <person name="Birren B."/>
        </authorList>
    </citation>
    <scope>NUCLEOTIDE SEQUENCE [LARGE SCALE GENOMIC DNA]</scope>
    <source>
        <strain evidence="5 6">CBS 6039</strain>
    </source>
</reference>
<feature type="compositionally biased region" description="Basic and acidic residues" evidence="3">
    <location>
        <begin position="138"/>
        <end position="147"/>
    </location>
</feature>
<dbReference type="InterPro" id="IPR036910">
    <property type="entry name" value="HMG_box_dom_sf"/>
</dbReference>
<evidence type="ECO:0000313" key="6">
    <source>
        <dbReference type="Proteomes" id="UP000094065"/>
    </source>
</evidence>
<dbReference type="Proteomes" id="UP000094065">
    <property type="component" value="Unassembled WGS sequence"/>
</dbReference>
<evidence type="ECO:0000313" key="5">
    <source>
        <dbReference type="EMBL" id="ODN80601.1"/>
    </source>
</evidence>